<dbReference type="CDD" id="cd07039">
    <property type="entry name" value="TPP_PYR_POX"/>
    <property type="match status" value="1"/>
</dbReference>
<dbReference type="SUPFAM" id="SSF52518">
    <property type="entry name" value="Thiamin diphosphate-binding fold (THDP-binding)"/>
    <property type="match status" value="2"/>
</dbReference>
<dbReference type="GO" id="GO:0030976">
    <property type="term" value="F:thiamine pyrophosphate binding"/>
    <property type="evidence" value="ECO:0007669"/>
    <property type="project" value="InterPro"/>
</dbReference>
<evidence type="ECO:0000313" key="7">
    <source>
        <dbReference type="EMBL" id="QCN99269.1"/>
    </source>
</evidence>
<reference evidence="7 8" key="1">
    <citation type="submission" date="2018-09" db="EMBL/GenBank/DDBJ databases">
        <title>Whole genome based analysis of evolution and adaptive divergence in Indian and Brazilian strains of Azospirillum brasilense.</title>
        <authorList>
            <person name="Singh C."/>
            <person name="Tripathi A.K."/>
        </authorList>
    </citation>
    <scope>NUCLEOTIDE SEQUENCE [LARGE SCALE GENOMIC DNA]</scope>
    <source>
        <strain evidence="7 8">MTCC4035</strain>
        <plasmid evidence="7 8">p3</plasmid>
    </source>
</reference>
<dbReference type="InterPro" id="IPR029035">
    <property type="entry name" value="DHS-like_NAD/FAD-binding_dom"/>
</dbReference>
<dbReference type="SUPFAM" id="SSF52467">
    <property type="entry name" value="DHS-like NAD/FAD-binding domain"/>
    <property type="match status" value="1"/>
</dbReference>
<sequence length="584" mass="62643">MASTASDILVDVLVDWGVDTIFGMPGDGINGIVEALRRRQDEIRFIQVRHEEAAAFAACGYAKFTGRLGVCIATSGPGGLHLLNGLYDAKLDHQPVLAITGLQYHDLVGTYTQQDVELDKVFQDVALYNQRIMGAAHVRNIANLACRTALAHRGVSHITIPVDLQEQGIGADMRAPRNVKGHNTALFAPQLPVPSEAQTRRAVEVLDAGKRIVILAGQGALKATDQLERLADTLGAVIVKALLGKAAVPDDSPFTTGQVGLLGTAPSQEALETCDTLLIAGSTFPYIEYYPKPGQARAIQIDIDAARIGLRYPVEAGLVGDCGLALDILTERVRRHEDRSFLKTAQAGKAEWMKLMEERGTRPDLPMKPQVVAWELGKRLSDTAIVACDSGTIATWWARQIPARRGQMHSLSGNLATMAPGVPYAIAAQLAHPGRQVVAYVGDGGFSMLMADFATAVKYKLPIKVIINNNNSLGQIKWEQIAMLGNPEYVCDLQPIDFAKVAEACGGKGFTVTDPKECGAVLDAALAHPGPVVVDCLVDTNEPPMPPKVQAKQALHFTEALARGTPDALKIAATVFKGRAREVI</sequence>
<dbReference type="KEGG" id="aare:D3093_28950"/>
<dbReference type="InterPro" id="IPR029061">
    <property type="entry name" value="THDP-binding"/>
</dbReference>
<dbReference type="Gene3D" id="3.40.50.1220">
    <property type="entry name" value="TPP-binding domain"/>
    <property type="match status" value="1"/>
</dbReference>
<organism evidence="7 8">
    <name type="scientific">Azospirillum argentinense</name>
    <dbReference type="NCBI Taxonomy" id="2970906"/>
    <lineage>
        <taxon>Bacteria</taxon>
        <taxon>Pseudomonadati</taxon>
        <taxon>Pseudomonadota</taxon>
        <taxon>Alphaproteobacteria</taxon>
        <taxon>Rhodospirillales</taxon>
        <taxon>Azospirillaceae</taxon>
        <taxon>Azospirillum</taxon>
    </lineage>
</organism>
<dbReference type="Proteomes" id="UP000298595">
    <property type="component" value="Plasmid p3"/>
</dbReference>
<dbReference type="GO" id="GO:0019752">
    <property type="term" value="P:carboxylic acid metabolic process"/>
    <property type="evidence" value="ECO:0007669"/>
    <property type="project" value="UniProtKB-ARBA"/>
</dbReference>
<feature type="domain" description="Thiamine pyrophosphate enzyme N-terminal TPP-binding" evidence="6">
    <location>
        <begin position="4"/>
        <end position="115"/>
    </location>
</feature>
<dbReference type="Pfam" id="PF02776">
    <property type="entry name" value="TPP_enzyme_N"/>
    <property type="match status" value="1"/>
</dbReference>
<evidence type="ECO:0000259" key="6">
    <source>
        <dbReference type="Pfam" id="PF02776"/>
    </source>
</evidence>
<dbReference type="GO" id="GO:0000287">
    <property type="term" value="F:magnesium ion binding"/>
    <property type="evidence" value="ECO:0007669"/>
    <property type="project" value="InterPro"/>
</dbReference>
<accession>A0A4D8PX79</accession>
<dbReference type="InterPro" id="IPR047211">
    <property type="entry name" value="POXB-like"/>
</dbReference>
<dbReference type="InterPro" id="IPR011766">
    <property type="entry name" value="TPP_enzyme_TPP-bd"/>
</dbReference>
<dbReference type="EMBL" id="CP032324">
    <property type="protein sequence ID" value="QCN99269.1"/>
    <property type="molecule type" value="Genomic_DNA"/>
</dbReference>
<proteinExistence type="inferred from homology"/>
<dbReference type="AlphaFoldDB" id="A0A4D8PX79"/>
<dbReference type="InterPro" id="IPR047210">
    <property type="entry name" value="TPP_PYR_POXB-like"/>
</dbReference>
<dbReference type="Gene3D" id="3.40.50.970">
    <property type="match status" value="2"/>
</dbReference>
<comment type="similarity">
    <text evidence="1 3">Belongs to the TPP enzyme family.</text>
</comment>
<keyword evidence="7" id="KW-0670">Pyruvate</keyword>
<dbReference type="Pfam" id="PF00205">
    <property type="entry name" value="TPP_enzyme_M"/>
    <property type="match status" value="1"/>
</dbReference>
<evidence type="ECO:0000256" key="2">
    <source>
        <dbReference type="ARBA" id="ARBA00023052"/>
    </source>
</evidence>
<dbReference type="PANTHER" id="PTHR42981:SF2">
    <property type="entry name" value="PYRUVATE DEHYDROGENASE [UBIQUINONE]"/>
    <property type="match status" value="1"/>
</dbReference>
<dbReference type="GO" id="GO:0003824">
    <property type="term" value="F:catalytic activity"/>
    <property type="evidence" value="ECO:0007669"/>
    <property type="project" value="InterPro"/>
</dbReference>
<dbReference type="CDD" id="cd02014">
    <property type="entry name" value="TPP_POX"/>
    <property type="match status" value="1"/>
</dbReference>
<feature type="domain" description="Thiamine pyrophosphate enzyme central" evidence="4">
    <location>
        <begin position="200"/>
        <end position="327"/>
    </location>
</feature>
<keyword evidence="7" id="KW-0614">Plasmid</keyword>
<dbReference type="PANTHER" id="PTHR42981">
    <property type="entry name" value="PYRUVATE DEHYDROGENASE [UBIQUINONE]"/>
    <property type="match status" value="1"/>
</dbReference>
<dbReference type="RefSeq" id="WP_137118146.1">
    <property type="nucleotide sequence ID" value="NZ_CP032324.1"/>
</dbReference>
<evidence type="ECO:0000259" key="5">
    <source>
        <dbReference type="Pfam" id="PF02775"/>
    </source>
</evidence>
<evidence type="ECO:0000256" key="3">
    <source>
        <dbReference type="RuleBase" id="RU362132"/>
    </source>
</evidence>
<dbReference type="InterPro" id="IPR012001">
    <property type="entry name" value="Thiamin_PyroP_enz_TPP-bd_dom"/>
</dbReference>
<keyword evidence="2 3" id="KW-0786">Thiamine pyrophosphate</keyword>
<dbReference type="Pfam" id="PF02775">
    <property type="entry name" value="TPP_enzyme_C"/>
    <property type="match status" value="1"/>
</dbReference>
<dbReference type="InterPro" id="IPR047212">
    <property type="entry name" value="TPP_POXB-like"/>
</dbReference>
<gene>
    <name evidence="7" type="ORF">D3093_28950</name>
</gene>
<dbReference type="InterPro" id="IPR012000">
    <property type="entry name" value="Thiamin_PyroP_enz_cen_dom"/>
</dbReference>
<evidence type="ECO:0000259" key="4">
    <source>
        <dbReference type="Pfam" id="PF00205"/>
    </source>
</evidence>
<feature type="domain" description="Thiamine pyrophosphate enzyme TPP-binding" evidence="5">
    <location>
        <begin position="389"/>
        <end position="536"/>
    </location>
</feature>
<geneLocation type="plasmid" evidence="7 8">
    <name>p3</name>
</geneLocation>
<evidence type="ECO:0000256" key="1">
    <source>
        <dbReference type="ARBA" id="ARBA00007812"/>
    </source>
</evidence>
<protein>
    <submittedName>
        <fullName evidence="7">Pyruvate oxidase</fullName>
    </submittedName>
</protein>
<name>A0A4D8PX79_9PROT</name>
<evidence type="ECO:0000313" key="8">
    <source>
        <dbReference type="Proteomes" id="UP000298595"/>
    </source>
</evidence>